<keyword evidence="2" id="KW-0401">Integrin</keyword>
<dbReference type="SUPFAM" id="SSF56219">
    <property type="entry name" value="DNase I-like"/>
    <property type="match status" value="1"/>
</dbReference>
<name>A0A0A9Y6B2_LYGHE</name>
<organism evidence="2">
    <name type="scientific">Lygus hesperus</name>
    <name type="common">Western plant bug</name>
    <dbReference type="NCBI Taxonomy" id="30085"/>
    <lineage>
        <taxon>Eukaryota</taxon>
        <taxon>Metazoa</taxon>
        <taxon>Ecdysozoa</taxon>
        <taxon>Arthropoda</taxon>
        <taxon>Hexapoda</taxon>
        <taxon>Insecta</taxon>
        <taxon>Pterygota</taxon>
        <taxon>Neoptera</taxon>
        <taxon>Paraneoptera</taxon>
        <taxon>Hemiptera</taxon>
        <taxon>Heteroptera</taxon>
        <taxon>Panheteroptera</taxon>
        <taxon>Cimicomorpha</taxon>
        <taxon>Miridae</taxon>
        <taxon>Mirini</taxon>
        <taxon>Lygus</taxon>
    </lineage>
</organism>
<dbReference type="AlphaFoldDB" id="A0A0A9Y6B2"/>
<dbReference type="Pfam" id="PF14529">
    <property type="entry name" value="Exo_endo_phos_2"/>
    <property type="match status" value="1"/>
</dbReference>
<proteinExistence type="predicted"/>
<dbReference type="EMBL" id="GBHO01015870">
    <property type="protein sequence ID" value="JAG27734.1"/>
    <property type="molecule type" value="Transcribed_RNA"/>
</dbReference>
<feature type="non-terminal residue" evidence="2">
    <location>
        <position position="196"/>
    </location>
</feature>
<dbReference type="InterPro" id="IPR005135">
    <property type="entry name" value="Endo/exonuclease/phosphatase"/>
</dbReference>
<dbReference type="Gene3D" id="3.60.10.10">
    <property type="entry name" value="Endonuclease/exonuclease/phosphatase"/>
    <property type="match status" value="1"/>
</dbReference>
<accession>A0A0A9Y6B2</accession>
<evidence type="ECO:0000259" key="1">
    <source>
        <dbReference type="Pfam" id="PF14529"/>
    </source>
</evidence>
<protein>
    <submittedName>
        <fullName evidence="2">Integrin alpha-1</fullName>
    </submittedName>
</protein>
<dbReference type="PANTHER" id="PTHR33776:SF4">
    <property type="entry name" value="ENDONUCLEASE_EXONUCLEASE_PHOSPHATASE DOMAIN-CONTAINING PROTEIN"/>
    <property type="match status" value="1"/>
</dbReference>
<feature type="non-terminal residue" evidence="2">
    <location>
        <position position="1"/>
    </location>
</feature>
<gene>
    <name evidence="2" type="primary">Itga1</name>
    <name evidence="2" type="ORF">CM83_104857</name>
</gene>
<evidence type="ECO:0000313" key="2">
    <source>
        <dbReference type="EMBL" id="JAG27734.1"/>
    </source>
</evidence>
<dbReference type="PANTHER" id="PTHR33776">
    <property type="entry name" value="ENDO/EXONUCLEASE/PHOSPHATASE DOMAIN-CONTAINING PROTEIN"/>
    <property type="match status" value="1"/>
</dbReference>
<sequence length="196" mass="22137">INRGGCAIFARQGVKCEPLDVSRFTLELEFECSACIAKSENMSFIVVVIYRSPSGSIDSFLERADEVFGWLSHRDLPTFICGDFNIDLLKPQDGMTRKFHDMVTGHNLNFYDSTTPTRCAETSSTLIDFFLSNSIAPGDMVNVVEAPFSDHNGIHLTTNAITVKNQCTMYETKRIYKNDGVEVFEKRVCSIDWDMF</sequence>
<dbReference type="GO" id="GO:0007229">
    <property type="term" value="P:integrin-mediated signaling pathway"/>
    <property type="evidence" value="ECO:0007669"/>
    <property type="project" value="UniProtKB-KW"/>
</dbReference>
<dbReference type="GO" id="GO:0003824">
    <property type="term" value="F:catalytic activity"/>
    <property type="evidence" value="ECO:0007669"/>
    <property type="project" value="InterPro"/>
</dbReference>
<feature type="domain" description="Endonuclease/exonuclease/phosphatase" evidence="1">
    <location>
        <begin position="45"/>
        <end position="154"/>
    </location>
</feature>
<dbReference type="InterPro" id="IPR036691">
    <property type="entry name" value="Endo/exonu/phosph_ase_sf"/>
</dbReference>
<reference evidence="2" key="2">
    <citation type="submission" date="2014-07" db="EMBL/GenBank/DDBJ databases">
        <authorList>
            <person name="Hull J."/>
        </authorList>
    </citation>
    <scope>NUCLEOTIDE SEQUENCE</scope>
</reference>
<reference evidence="2" key="1">
    <citation type="journal article" date="2014" name="PLoS ONE">
        <title>Transcriptome-Based Identification of ABC Transporters in the Western Tarnished Plant Bug Lygus hesperus.</title>
        <authorList>
            <person name="Hull J.J."/>
            <person name="Chaney K."/>
            <person name="Geib S.M."/>
            <person name="Fabrick J.A."/>
            <person name="Brent C.S."/>
            <person name="Walsh D."/>
            <person name="Lavine L.C."/>
        </authorList>
    </citation>
    <scope>NUCLEOTIDE SEQUENCE</scope>
</reference>